<dbReference type="Proteomes" id="UP001176940">
    <property type="component" value="Unassembled WGS sequence"/>
</dbReference>
<sequence>MASALDSKQFCFHTVQKQCSFFTSPDVRPNSRFSPHIRYQGSPTPVLKAHKRHVFRISFAVHSYDQRCHSGILIAAACQTQRDRYPGRCNVTDRCRSRCKVAQCEEVIAVQKPAGLVDSSWKMPSDLQ</sequence>
<dbReference type="EMBL" id="CAUEEQ010078335">
    <property type="protein sequence ID" value="CAJ0967450.1"/>
    <property type="molecule type" value="Genomic_DNA"/>
</dbReference>
<evidence type="ECO:0000313" key="2">
    <source>
        <dbReference type="Proteomes" id="UP001176940"/>
    </source>
</evidence>
<accession>A0ABN9MPW4</accession>
<comment type="caution">
    <text evidence="1">The sequence shown here is derived from an EMBL/GenBank/DDBJ whole genome shotgun (WGS) entry which is preliminary data.</text>
</comment>
<keyword evidence="2" id="KW-1185">Reference proteome</keyword>
<gene>
    <name evidence="1" type="ORF">RIMI_LOCUS22230614</name>
</gene>
<name>A0ABN9MPW4_9NEOB</name>
<evidence type="ECO:0000313" key="1">
    <source>
        <dbReference type="EMBL" id="CAJ0967450.1"/>
    </source>
</evidence>
<reference evidence="1" key="1">
    <citation type="submission" date="2023-07" db="EMBL/GenBank/DDBJ databases">
        <authorList>
            <person name="Stuckert A."/>
        </authorList>
    </citation>
    <scope>NUCLEOTIDE SEQUENCE</scope>
</reference>
<protein>
    <submittedName>
        <fullName evidence="1">Uncharacterized protein</fullName>
    </submittedName>
</protein>
<proteinExistence type="predicted"/>
<organism evidence="1 2">
    <name type="scientific">Ranitomeya imitator</name>
    <name type="common">mimic poison frog</name>
    <dbReference type="NCBI Taxonomy" id="111125"/>
    <lineage>
        <taxon>Eukaryota</taxon>
        <taxon>Metazoa</taxon>
        <taxon>Chordata</taxon>
        <taxon>Craniata</taxon>
        <taxon>Vertebrata</taxon>
        <taxon>Euteleostomi</taxon>
        <taxon>Amphibia</taxon>
        <taxon>Batrachia</taxon>
        <taxon>Anura</taxon>
        <taxon>Neobatrachia</taxon>
        <taxon>Hyloidea</taxon>
        <taxon>Dendrobatidae</taxon>
        <taxon>Dendrobatinae</taxon>
        <taxon>Ranitomeya</taxon>
    </lineage>
</organism>